<feature type="transmembrane region" description="Helical" evidence="7">
    <location>
        <begin position="436"/>
        <end position="457"/>
    </location>
</feature>
<dbReference type="GO" id="GO:0005886">
    <property type="term" value="C:plasma membrane"/>
    <property type="evidence" value="ECO:0007669"/>
    <property type="project" value="UniProtKB-SubCell"/>
</dbReference>
<evidence type="ECO:0000256" key="4">
    <source>
        <dbReference type="ARBA" id="ARBA00022692"/>
    </source>
</evidence>
<feature type="transmembrane region" description="Helical" evidence="7">
    <location>
        <begin position="51"/>
        <end position="70"/>
    </location>
</feature>
<comment type="subcellular location">
    <subcellularLocation>
        <location evidence="7">Cell membrane</location>
        <topology evidence="7">Multi-pass membrane protein</topology>
    </subcellularLocation>
    <subcellularLocation>
        <location evidence="1">Endomembrane system</location>
        <topology evidence="1">Multi-pass membrane protein</topology>
    </subcellularLocation>
    <subcellularLocation>
        <location evidence="8">Membrane</location>
        <topology evidence="8">Multi-pass membrane protein</topology>
    </subcellularLocation>
</comment>
<evidence type="ECO:0000256" key="2">
    <source>
        <dbReference type="ARBA" id="ARBA00022448"/>
    </source>
</evidence>
<feature type="transmembrane region" description="Helical" evidence="7">
    <location>
        <begin position="121"/>
        <end position="141"/>
    </location>
</feature>
<dbReference type="OrthoDB" id="9811798at2"/>
<feature type="transmembrane region" description="Helical" evidence="7">
    <location>
        <begin position="404"/>
        <end position="424"/>
    </location>
</feature>
<evidence type="ECO:0000313" key="12">
    <source>
        <dbReference type="Proteomes" id="UP000256845"/>
    </source>
</evidence>
<evidence type="ECO:0000259" key="9">
    <source>
        <dbReference type="Pfam" id="PF00361"/>
    </source>
</evidence>
<dbReference type="GO" id="GO:0003954">
    <property type="term" value="F:NADH dehydrogenase activity"/>
    <property type="evidence" value="ECO:0007669"/>
    <property type="project" value="TreeGrafter"/>
</dbReference>
<feature type="transmembrane region" description="Helical" evidence="7">
    <location>
        <begin position="254"/>
        <end position="271"/>
    </location>
</feature>
<keyword evidence="2 7" id="KW-0813">Transport</keyword>
<protein>
    <recommendedName>
        <fullName evidence="7">Probable inorganic carbon transporter subunit DabB</fullName>
    </recommendedName>
</protein>
<dbReference type="AlphaFoldDB" id="A0A3D9HJQ0"/>
<feature type="transmembrane region" description="Helical" evidence="7">
    <location>
        <begin position="283"/>
        <end position="304"/>
    </location>
</feature>
<dbReference type="InterPro" id="IPR001750">
    <property type="entry name" value="ND/Mrp_TM"/>
</dbReference>
<feature type="transmembrane region" description="Helical" evidence="7">
    <location>
        <begin position="186"/>
        <end position="208"/>
    </location>
</feature>
<evidence type="ECO:0000313" key="11">
    <source>
        <dbReference type="EMBL" id="RED49146.1"/>
    </source>
</evidence>
<keyword evidence="4 7" id="KW-0812">Transmembrane</keyword>
<feature type="transmembrane region" description="Helical" evidence="7">
    <location>
        <begin position="147"/>
        <end position="165"/>
    </location>
</feature>
<feature type="domain" description="NADH:quinone oxidoreductase/Mrp antiporter transmembrane" evidence="9">
    <location>
        <begin position="140"/>
        <end position="359"/>
    </location>
</feature>
<feature type="transmembrane region" description="Helical" evidence="7">
    <location>
        <begin position="20"/>
        <end position="39"/>
    </location>
</feature>
<dbReference type="InterPro" id="IPR046396">
    <property type="entry name" value="Transporter_DabB"/>
</dbReference>
<evidence type="ECO:0000259" key="10">
    <source>
        <dbReference type="Pfam" id="PF00662"/>
    </source>
</evidence>
<evidence type="ECO:0000256" key="5">
    <source>
        <dbReference type="ARBA" id="ARBA00022989"/>
    </source>
</evidence>
<dbReference type="GO" id="GO:0012505">
    <property type="term" value="C:endomembrane system"/>
    <property type="evidence" value="ECO:0007669"/>
    <property type="project" value="UniProtKB-SubCell"/>
</dbReference>
<feature type="transmembrane region" description="Helical" evidence="7">
    <location>
        <begin position="90"/>
        <end position="109"/>
    </location>
</feature>
<accession>A0A3D9HJQ0</accession>
<dbReference type="InterPro" id="IPR003945">
    <property type="entry name" value="NU5C-like"/>
</dbReference>
<keyword evidence="6 7" id="KW-0472">Membrane</keyword>
<dbReference type="PANTHER" id="PTHR42829:SF1">
    <property type="entry name" value="INORGANIC CARBON TRANSPORTER SUBUNIT DABB-RELATED"/>
    <property type="match status" value="1"/>
</dbReference>
<dbReference type="Pfam" id="PF00361">
    <property type="entry name" value="Proton_antipo_M"/>
    <property type="match status" value="1"/>
</dbReference>
<name>A0A3D9HJQ0_9PROT</name>
<evidence type="ECO:0000256" key="7">
    <source>
        <dbReference type="HAMAP-Rule" id="MF_00862"/>
    </source>
</evidence>
<evidence type="ECO:0000256" key="8">
    <source>
        <dbReference type="RuleBase" id="RU000320"/>
    </source>
</evidence>
<organism evidence="11 12">
    <name type="scientific">Aestuariispira insulae</name>
    <dbReference type="NCBI Taxonomy" id="1461337"/>
    <lineage>
        <taxon>Bacteria</taxon>
        <taxon>Pseudomonadati</taxon>
        <taxon>Pseudomonadota</taxon>
        <taxon>Alphaproteobacteria</taxon>
        <taxon>Rhodospirillales</taxon>
        <taxon>Kiloniellaceae</taxon>
        <taxon>Aestuariispira</taxon>
    </lineage>
</organism>
<reference evidence="11 12" key="1">
    <citation type="submission" date="2018-07" db="EMBL/GenBank/DDBJ databases">
        <title>Genomic Encyclopedia of Type Strains, Phase III (KMG-III): the genomes of soil and plant-associated and newly described type strains.</title>
        <authorList>
            <person name="Whitman W."/>
        </authorList>
    </citation>
    <scope>NUCLEOTIDE SEQUENCE [LARGE SCALE GENOMIC DNA]</scope>
    <source>
        <strain evidence="11 12">CECT 8488</strain>
    </source>
</reference>
<keyword evidence="3 7" id="KW-1003">Cell membrane</keyword>
<feature type="domain" description="NADH-Ubiquinone oxidoreductase (complex I) chain 5 N-terminal" evidence="10">
    <location>
        <begin position="83"/>
        <end position="123"/>
    </location>
</feature>
<keyword evidence="5 7" id="KW-1133">Transmembrane helix</keyword>
<feature type="transmembrane region" description="Helical" evidence="7">
    <location>
        <begin position="316"/>
        <end position="341"/>
    </location>
</feature>
<dbReference type="EMBL" id="QRDW01000006">
    <property type="protein sequence ID" value="RED49146.1"/>
    <property type="molecule type" value="Genomic_DNA"/>
</dbReference>
<dbReference type="Proteomes" id="UP000256845">
    <property type="component" value="Unassembled WGS sequence"/>
</dbReference>
<dbReference type="PANTHER" id="PTHR42829">
    <property type="entry name" value="NADH-UBIQUINONE OXIDOREDUCTASE CHAIN 5"/>
    <property type="match status" value="1"/>
</dbReference>
<dbReference type="Pfam" id="PF00662">
    <property type="entry name" value="Proton_antipo_N"/>
    <property type="match status" value="1"/>
</dbReference>
<gene>
    <name evidence="7" type="primary">dabB</name>
    <name evidence="11" type="ORF">DFP90_106123</name>
</gene>
<sequence length="541" mass="57006">MVPRVWYQAEGNQVLYLLPYGAVLSLLLASAISLGFRNIGGGKAAGLCETAAVLSVFVAMASTVLLGISGTGTGLDLTFHGFGFSSRVDVLSMAMLLLVATVGWIVLRYSRTYLRGEPGQAQFVGWISLTIAAVMLLVTAGNLVQLLFAWICTSLSFNQLLLFYPGRMHARRAARKKRMTARLSDLSLLIAVGLLGAGYGTGDIAFILENAASGAAANGPVVACGFLAVAAMLKSAQFPTHGWLTEVMETPTPVSALLHAGLINAGGFLLIRFADIMLLNPSVLAVLAIIGGFTALFASLVMLTQPTVKTSLAWSTIAQMGFMIFQCGLALFPLALLHILAHSLYKAHAFLSAGNAVLNVAAIRRPGPVAAPNAWAVGRAITVSFGLYLVIGLVFGLVEKTPQAIALGGILIFGVAYLVAQGFADEAPMPLTVKTALYAVIASVSYFALQSATYWLTQDLLPAPPAPRPLEWALIILSLISFGLVAFAQSMFPAWSSHPAARDIRVHLANGLYVKAVFDRLLGGWVAKRTPSAEAGSEGGI</sequence>
<comment type="subunit">
    <text evidence="7">Forms a complex with DabA.</text>
</comment>
<dbReference type="GO" id="GO:0042773">
    <property type="term" value="P:ATP synthesis coupled electron transport"/>
    <property type="evidence" value="ECO:0007669"/>
    <property type="project" value="InterPro"/>
</dbReference>
<feature type="transmembrane region" description="Helical" evidence="7">
    <location>
        <begin position="472"/>
        <end position="495"/>
    </location>
</feature>
<proteinExistence type="inferred from homology"/>
<comment type="similarity">
    <text evidence="7">Belongs to the inorganic carbon transporter (TC 9.A.2) DabB family.</text>
</comment>
<keyword evidence="12" id="KW-1185">Reference proteome</keyword>
<dbReference type="GO" id="GO:0008137">
    <property type="term" value="F:NADH dehydrogenase (ubiquinone) activity"/>
    <property type="evidence" value="ECO:0007669"/>
    <property type="project" value="InterPro"/>
</dbReference>
<dbReference type="InterPro" id="IPR001516">
    <property type="entry name" value="Proton_antipo_N"/>
</dbReference>
<evidence type="ECO:0000256" key="6">
    <source>
        <dbReference type="ARBA" id="ARBA00023136"/>
    </source>
</evidence>
<feature type="transmembrane region" description="Helical" evidence="7">
    <location>
        <begin position="376"/>
        <end position="398"/>
    </location>
</feature>
<comment type="caution">
    <text evidence="11">The sequence shown here is derived from an EMBL/GenBank/DDBJ whole genome shotgun (WGS) entry which is preliminary data.</text>
</comment>
<comment type="function">
    <text evidence="7">Part of an energy-coupled inorganic carbon pump.</text>
</comment>
<dbReference type="HAMAP" id="MF_00862">
    <property type="entry name" value="DabB"/>
    <property type="match status" value="1"/>
</dbReference>
<evidence type="ECO:0000256" key="1">
    <source>
        <dbReference type="ARBA" id="ARBA00004127"/>
    </source>
</evidence>
<dbReference type="PRINTS" id="PR01434">
    <property type="entry name" value="NADHDHGNASE5"/>
</dbReference>
<evidence type="ECO:0000256" key="3">
    <source>
        <dbReference type="ARBA" id="ARBA00022475"/>
    </source>
</evidence>
<dbReference type="GO" id="GO:0015990">
    <property type="term" value="P:electron transport coupled proton transport"/>
    <property type="evidence" value="ECO:0007669"/>
    <property type="project" value="TreeGrafter"/>
</dbReference>